<evidence type="ECO:0000259" key="13">
    <source>
        <dbReference type="PROSITE" id="PS51767"/>
    </source>
</evidence>
<organism evidence="14 15">
    <name type="scientific">Parastrongyloides trichosuri</name>
    <name type="common">Possum-specific nematode worm</name>
    <dbReference type="NCBI Taxonomy" id="131310"/>
    <lineage>
        <taxon>Eukaryota</taxon>
        <taxon>Metazoa</taxon>
        <taxon>Ecdysozoa</taxon>
        <taxon>Nematoda</taxon>
        <taxon>Chromadorea</taxon>
        <taxon>Rhabditida</taxon>
        <taxon>Tylenchina</taxon>
        <taxon>Panagrolaimomorpha</taxon>
        <taxon>Strongyloidoidea</taxon>
        <taxon>Strongyloididae</taxon>
        <taxon>Parastrongyloides</taxon>
    </lineage>
</organism>
<evidence type="ECO:0000256" key="7">
    <source>
        <dbReference type="ARBA" id="ARBA00022801"/>
    </source>
</evidence>
<dbReference type="WBParaSite" id="PTRK_0001739500.1">
    <property type="protein sequence ID" value="PTRK_0001739500.1"/>
    <property type="gene ID" value="PTRK_0001739500"/>
</dbReference>
<evidence type="ECO:0000256" key="1">
    <source>
        <dbReference type="ARBA" id="ARBA00004613"/>
    </source>
</evidence>
<comment type="similarity">
    <text evidence="2">Belongs to the peptidase A1 family.</text>
</comment>
<sequence length="422" mass="47362">MRQLFFILFFIISLEAITLKHKIYKVESKRKRLIRTGEWKVYLKRKNLLGKMFASTKQHVTDYDDMEYLSNITIGTPPQSFVITPDTGSSNLWVPDISCSSRTHNCLEYCNNTKTCYEICDESCCKNQMNIEARNSNCDHKIKFDSRKSSTYIKSGKRFEIQYGIGYASGFIGIDTVGLVDDNGNILKIPNTGFGQTTSASPDFATDPSDGIMGLGFTSLAVDGITPPIINAINNGLLDEPIFTVYLQHDGLESINGKIGGAITYGNFDNENCDSRIDYHPLSSASYWQFKITGFSMGTYRKSKYGWEAISDTGTSFIGAPNFILSKITRIAGARFSRKYDSYVINCDAQIPDIKISIGKKVYTINQKYLIDKIDNNVCVLSFFGMDSGGYSPQWILGDPFIMSYCQIHDIKNKRIGFALPK</sequence>
<dbReference type="GO" id="GO:0004190">
    <property type="term" value="F:aspartic-type endopeptidase activity"/>
    <property type="evidence" value="ECO:0007669"/>
    <property type="project" value="UniProtKB-KW"/>
</dbReference>
<name>A0A0N5A658_PARTI</name>
<evidence type="ECO:0000256" key="3">
    <source>
        <dbReference type="ARBA" id="ARBA00022525"/>
    </source>
</evidence>
<comment type="subcellular location">
    <subcellularLocation>
        <location evidence="1">Secreted</location>
    </subcellularLocation>
</comment>
<evidence type="ECO:0000256" key="9">
    <source>
        <dbReference type="ARBA" id="ARBA00023180"/>
    </source>
</evidence>
<evidence type="ECO:0000313" key="15">
    <source>
        <dbReference type="WBParaSite" id="PTRK_0001739500.1"/>
    </source>
</evidence>
<dbReference type="FunFam" id="2.40.70.10:FF:000058">
    <property type="entry name" value="ASpartyl Protease"/>
    <property type="match status" value="1"/>
</dbReference>
<dbReference type="GO" id="GO:0005576">
    <property type="term" value="C:extracellular region"/>
    <property type="evidence" value="ECO:0007669"/>
    <property type="project" value="UniProtKB-SubCell"/>
</dbReference>
<feature type="disulfide bond" evidence="11">
    <location>
        <begin position="347"/>
        <end position="379"/>
    </location>
</feature>
<proteinExistence type="inferred from homology"/>
<dbReference type="PANTHER" id="PTHR47966">
    <property type="entry name" value="BETA-SITE APP-CLEAVING ENZYME, ISOFORM A-RELATED"/>
    <property type="match status" value="1"/>
</dbReference>
<keyword evidence="5 12" id="KW-0732">Signal</keyword>
<dbReference type="Proteomes" id="UP000038045">
    <property type="component" value="Unplaced"/>
</dbReference>
<dbReference type="InterPro" id="IPR021109">
    <property type="entry name" value="Peptidase_aspartic_dom_sf"/>
</dbReference>
<feature type="active site" evidence="10">
    <location>
        <position position="312"/>
    </location>
</feature>
<dbReference type="PRINTS" id="PR00792">
    <property type="entry name" value="PEPSIN"/>
</dbReference>
<keyword evidence="4" id="KW-0645">Protease</keyword>
<dbReference type="SUPFAM" id="SSF50630">
    <property type="entry name" value="Acid proteases"/>
    <property type="match status" value="1"/>
</dbReference>
<feature type="disulfide bond" evidence="11">
    <location>
        <begin position="99"/>
        <end position="138"/>
    </location>
</feature>
<dbReference type="AlphaFoldDB" id="A0A0N5A658"/>
<evidence type="ECO:0000256" key="4">
    <source>
        <dbReference type="ARBA" id="ARBA00022670"/>
    </source>
</evidence>
<feature type="signal peptide" evidence="12">
    <location>
        <begin position="1"/>
        <end position="16"/>
    </location>
</feature>
<dbReference type="GO" id="GO:0005764">
    <property type="term" value="C:lysosome"/>
    <property type="evidence" value="ECO:0007669"/>
    <property type="project" value="TreeGrafter"/>
</dbReference>
<evidence type="ECO:0000256" key="2">
    <source>
        <dbReference type="ARBA" id="ARBA00007447"/>
    </source>
</evidence>
<evidence type="ECO:0000256" key="10">
    <source>
        <dbReference type="PIRSR" id="PIRSR601461-1"/>
    </source>
</evidence>
<dbReference type="PANTHER" id="PTHR47966:SF45">
    <property type="entry name" value="PEPTIDASE A1 DOMAIN-CONTAINING PROTEIN"/>
    <property type="match status" value="1"/>
</dbReference>
<protein>
    <submittedName>
        <fullName evidence="15">Peptidase A1 domain-containing protein</fullName>
    </submittedName>
</protein>
<feature type="active site" evidence="10">
    <location>
        <position position="86"/>
    </location>
</feature>
<reference evidence="15" key="1">
    <citation type="submission" date="2017-02" db="UniProtKB">
        <authorList>
            <consortium name="WormBaseParasite"/>
        </authorList>
    </citation>
    <scope>IDENTIFICATION</scope>
</reference>
<evidence type="ECO:0000256" key="11">
    <source>
        <dbReference type="PIRSR" id="PIRSR601461-2"/>
    </source>
</evidence>
<evidence type="ECO:0000313" key="14">
    <source>
        <dbReference type="Proteomes" id="UP000038045"/>
    </source>
</evidence>
<keyword evidence="8 11" id="KW-1015">Disulfide bond</keyword>
<accession>A0A0N5A658</accession>
<feature type="chain" id="PRO_5005892723" evidence="12">
    <location>
        <begin position="17"/>
        <end position="422"/>
    </location>
</feature>
<dbReference type="CDD" id="cd05471">
    <property type="entry name" value="pepsin_like"/>
    <property type="match status" value="1"/>
</dbReference>
<evidence type="ECO:0000256" key="8">
    <source>
        <dbReference type="ARBA" id="ARBA00023157"/>
    </source>
</evidence>
<keyword evidence="14" id="KW-1185">Reference proteome</keyword>
<feature type="domain" description="Peptidase A1" evidence="13">
    <location>
        <begin position="68"/>
        <end position="419"/>
    </location>
</feature>
<dbReference type="InterPro" id="IPR034164">
    <property type="entry name" value="Pepsin-like_dom"/>
</dbReference>
<dbReference type="Gene3D" id="2.40.70.10">
    <property type="entry name" value="Acid Proteases"/>
    <property type="match status" value="2"/>
</dbReference>
<keyword evidence="9" id="KW-0325">Glycoprotein</keyword>
<evidence type="ECO:0000256" key="12">
    <source>
        <dbReference type="SAM" id="SignalP"/>
    </source>
</evidence>
<dbReference type="STRING" id="131310.A0A0N5A658"/>
<dbReference type="InterPro" id="IPR033121">
    <property type="entry name" value="PEPTIDASE_A1"/>
</dbReference>
<keyword evidence="6" id="KW-0064">Aspartyl protease</keyword>
<evidence type="ECO:0000256" key="6">
    <source>
        <dbReference type="ARBA" id="ARBA00022750"/>
    </source>
</evidence>
<keyword evidence="3" id="KW-0964">Secreted</keyword>
<evidence type="ECO:0000256" key="5">
    <source>
        <dbReference type="ARBA" id="ARBA00022729"/>
    </source>
</evidence>
<dbReference type="Pfam" id="PF00026">
    <property type="entry name" value="Asp"/>
    <property type="match status" value="1"/>
</dbReference>
<dbReference type="InterPro" id="IPR001461">
    <property type="entry name" value="Aspartic_peptidase_A1"/>
</dbReference>
<dbReference type="GO" id="GO:0006508">
    <property type="term" value="P:proteolysis"/>
    <property type="evidence" value="ECO:0007669"/>
    <property type="project" value="UniProtKB-KW"/>
</dbReference>
<keyword evidence="7" id="KW-0378">Hydrolase</keyword>
<dbReference type="PROSITE" id="PS51767">
    <property type="entry name" value="PEPTIDASE_A1"/>
    <property type="match status" value="1"/>
</dbReference>